<proteinExistence type="predicted"/>
<dbReference type="Pfam" id="PF05229">
    <property type="entry name" value="SCPU"/>
    <property type="match status" value="2"/>
</dbReference>
<accession>A0A157Z3D9</accession>
<evidence type="ECO:0000313" key="4">
    <source>
        <dbReference type="Proteomes" id="UP000054624"/>
    </source>
</evidence>
<dbReference type="InterPro" id="IPR053167">
    <property type="entry name" value="Spore_coat_component"/>
</dbReference>
<evidence type="ECO:0000313" key="3">
    <source>
        <dbReference type="EMBL" id="SAK39829.1"/>
    </source>
</evidence>
<feature type="domain" description="Spore coat protein U/FanG" evidence="2">
    <location>
        <begin position="183"/>
        <end position="317"/>
    </location>
</feature>
<dbReference type="Proteomes" id="UP000054624">
    <property type="component" value="Unassembled WGS sequence"/>
</dbReference>
<gene>
    <name evidence="3" type="ORF">AWB76_00112</name>
</gene>
<dbReference type="SMART" id="SM00972">
    <property type="entry name" value="SCPU"/>
    <property type="match status" value="2"/>
</dbReference>
<dbReference type="AlphaFoldDB" id="A0A157Z3D9"/>
<dbReference type="PANTHER" id="PTHR37089">
    <property type="entry name" value="PROTEIN U-RELATED"/>
    <property type="match status" value="1"/>
</dbReference>
<feature type="signal peptide" evidence="1">
    <location>
        <begin position="1"/>
        <end position="29"/>
    </location>
</feature>
<organism evidence="3 4">
    <name type="scientific">Caballeronia temeraria</name>
    <dbReference type="NCBI Taxonomy" id="1777137"/>
    <lineage>
        <taxon>Bacteria</taxon>
        <taxon>Pseudomonadati</taxon>
        <taxon>Pseudomonadota</taxon>
        <taxon>Betaproteobacteria</taxon>
        <taxon>Burkholderiales</taxon>
        <taxon>Burkholderiaceae</taxon>
        <taxon>Caballeronia</taxon>
    </lineage>
</organism>
<feature type="domain" description="Spore coat protein U/FanG" evidence="2">
    <location>
        <begin position="26"/>
        <end position="156"/>
    </location>
</feature>
<name>A0A157Z3D9_9BURK</name>
<dbReference type="STRING" id="1777137.AWB76_00112"/>
<keyword evidence="1" id="KW-0732">Signal</keyword>
<evidence type="ECO:0000256" key="1">
    <source>
        <dbReference type="SAM" id="SignalP"/>
    </source>
</evidence>
<protein>
    <submittedName>
        <fullName evidence="3">Secreted pili protein involved in motility and biofilm formation</fullName>
    </submittedName>
</protein>
<keyword evidence="4" id="KW-1185">Reference proteome</keyword>
<evidence type="ECO:0000259" key="2">
    <source>
        <dbReference type="Pfam" id="PF05229"/>
    </source>
</evidence>
<dbReference type="InterPro" id="IPR007893">
    <property type="entry name" value="Spore_coat_U/FanG"/>
</dbReference>
<dbReference type="OrthoDB" id="8751277at2"/>
<dbReference type="EMBL" id="FCOI02000001">
    <property type="protein sequence ID" value="SAK39829.1"/>
    <property type="molecule type" value="Genomic_DNA"/>
</dbReference>
<sequence>MRVRSWFRKSAIMIVALFALLALPHAAQAQTCSFTVSYTDFGAYDTTYTEPTEVVGAVIIYCSGYSTSTVRLCLNIGTAAPRVLTGPGGATLNYNLYVDPDHVNVWGSILNPSTVPYILDLPVHPSGNVWAQEPFYGRIPPQQQVPTGTYTQNFTAADTYFVYVGYTGTPPNCSTATAPYKSAAFTTMVNVGADCEIRATPMSFGTQTSLNQTLATIGSVTATCTPGTAYTINLNGGASEGGSITSRKMTRIGGTETVSYQLYFNSAHTVIWGDGTAGTTAGTGISMGDAVNFPVYGEVPTQAAPLPGRYRDTITATIIF</sequence>
<dbReference type="RefSeq" id="WP_061158190.1">
    <property type="nucleotide sequence ID" value="NZ_FCOI02000001.1"/>
</dbReference>
<feature type="chain" id="PRO_5007618970" evidence="1">
    <location>
        <begin position="30"/>
        <end position="320"/>
    </location>
</feature>
<reference evidence="4" key="1">
    <citation type="submission" date="2016-01" db="EMBL/GenBank/DDBJ databases">
        <authorList>
            <person name="Peeters Charlotte."/>
        </authorList>
    </citation>
    <scope>NUCLEOTIDE SEQUENCE [LARGE SCALE GENOMIC DNA]</scope>
</reference>